<organism evidence="1 2">
    <name type="scientific">Arthrobacter alpinus</name>
    <dbReference type="NCBI Taxonomy" id="656366"/>
    <lineage>
        <taxon>Bacteria</taxon>
        <taxon>Bacillati</taxon>
        <taxon>Actinomycetota</taxon>
        <taxon>Actinomycetes</taxon>
        <taxon>Micrococcales</taxon>
        <taxon>Micrococcaceae</taxon>
        <taxon>Arthrobacter</taxon>
    </lineage>
</organism>
<reference evidence="2" key="1">
    <citation type="submission" date="2015-11" db="EMBL/GenBank/DDBJ databases">
        <authorList>
            <person name="Kumar R."/>
            <person name="Singh D."/>
            <person name="Swarnkar M.K."/>
            <person name="Singh A.K."/>
            <person name="Kumar S."/>
        </authorList>
    </citation>
    <scope>NUCLEOTIDE SEQUENCE [LARGE SCALE GENOMIC DNA]</scope>
    <source>
        <strain evidence="2">ERGS4:06</strain>
    </source>
</reference>
<reference evidence="1 2" key="2">
    <citation type="journal article" date="2016" name="J. Biotechnol.">
        <title>Complete genome sequence of Arthrobacter alpinus ERGS4:06, a yellow pigmented bacterium tolerant to cold and radiations isolated from Sikkim Himalaya.</title>
        <authorList>
            <person name="Kumar R."/>
            <person name="Singh D."/>
            <person name="Swarnkar M.K."/>
            <person name="Singh A.K."/>
            <person name="Kumar S."/>
        </authorList>
    </citation>
    <scope>NUCLEOTIDE SEQUENCE [LARGE SCALE GENOMIC DNA]</scope>
    <source>
        <strain evidence="1 2">ERGS4:06</strain>
    </source>
</reference>
<dbReference type="AlphaFoldDB" id="A0A0S2LVG7"/>
<accession>A0A0S2LVG7</accession>
<proteinExistence type="predicted"/>
<dbReference type="Proteomes" id="UP000059574">
    <property type="component" value="Chromosome"/>
</dbReference>
<sequence>MFIPLRSSALYIRSALEDMATQAVAWIFRMVDRITGQRLAAVLPGCHCPALLRQYLCDVYRGLHIEESVHYGSSVLEVGVGRVPAD</sequence>
<dbReference type="EMBL" id="CP013200">
    <property type="protein sequence ID" value="ALO65548.1"/>
    <property type="molecule type" value="Genomic_DNA"/>
</dbReference>
<evidence type="ECO:0000313" key="2">
    <source>
        <dbReference type="Proteomes" id="UP000059574"/>
    </source>
</evidence>
<protein>
    <submittedName>
        <fullName evidence="1">Uncharacterized protein</fullName>
    </submittedName>
</protein>
<name>A0A0S2LVG7_9MICC</name>
<evidence type="ECO:0000313" key="1">
    <source>
        <dbReference type="EMBL" id="ALO65548.1"/>
    </source>
</evidence>
<gene>
    <name evidence="1" type="ORF">AS189_02395</name>
</gene>